<keyword evidence="8" id="KW-1185">Reference proteome</keyword>
<comment type="caution">
    <text evidence="7">The sequence shown here is derived from an EMBL/GenBank/DDBJ whole genome shotgun (WGS) entry which is preliminary data.</text>
</comment>
<evidence type="ECO:0000256" key="5">
    <source>
        <dbReference type="SAM" id="MobiDB-lite"/>
    </source>
</evidence>
<evidence type="ECO:0000259" key="6">
    <source>
        <dbReference type="PROSITE" id="PS50977"/>
    </source>
</evidence>
<keyword evidence="3" id="KW-0804">Transcription</keyword>
<dbReference type="SUPFAM" id="SSF46689">
    <property type="entry name" value="Homeodomain-like"/>
    <property type="match status" value="1"/>
</dbReference>
<keyword evidence="2 4" id="KW-0238">DNA-binding</keyword>
<protein>
    <submittedName>
        <fullName evidence="7">TetR/AcrR family transcriptional regulator</fullName>
    </submittedName>
</protein>
<proteinExistence type="predicted"/>
<dbReference type="PANTHER" id="PTHR30055">
    <property type="entry name" value="HTH-TYPE TRANSCRIPTIONAL REGULATOR RUTR"/>
    <property type="match status" value="1"/>
</dbReference>
<dbReference type="InterPro" id="IPR036271">
    <property type="entry name" value="Tet_transcr_reg_TetR-rel_C_sf"/>
</dbReference>
<evidence type="ECO:0000256" key="3">
    <source>
        <dbReference type="ARBA" id="ARBA00023163"/>
    </source>
</evidence>
<accession>A0ABW1CDX8</accession>
<evidence type="ECO:0000256" key="1">
    <source>
        <dbReference type="ARBA" id="ARBA00023015"/>
    </source>
</evidence>
<evidence type="ECO:0000313" key="8">
    <source>
        <dbReference type="Proteomes" id="UP001596058"/>
    </source>
</evidence>
<dbReference type="PROSITE" id="PS50977">
    <property type="entry name" value="HTH_TETR_2"/>
    <property type="match status" value="1"/>
</dbReference>
<dbReference type="Pfam" id="PF00440">
    <property type="entry name" value="TetR_N"/>
    <property type="match status" value="1"/>
</dbReference>
<feature type="compositionally biased region" description="Pro residues" evidence="5">
    <location>
        <begin position="109"/>
        <end position="122"/>
    </location>
</feature>
<dbReference type="InterPro" id="IPR001647">
    <property type="entry name" value="HTH_TetR"/>
</dbReference>
<dbReference type="InterPro" id="IPR050109">
    <property type="entry name" value="HTH-type_TetR-like_transc_reg"/>
</dbReference>
<organism evidence="7 8">
    <name type="scientific">Nonomuraea insulae</name>
    <dbReference type="NCBI Taxonomy" id="1616787"/>
    <lineage>
        <taxon>Bacteria</taxon>
        <taxon>Bacillati</taxon>
        <taxon>Actinomycetota</taxon>
        <taxon>Actinomycetes</taxon>
        <taxon>Streptosporangiales</taxon>
        <taxon>Streptosporangiaceae</taxon>
        <taxon>Nonomuraea</taxon>
    </lineage>
</organism>
<sequence>MLHAAIRLADRDGLAALSMRRLGTELGVEAMALYHHFPSKDTLLDGMVEELATVEPVARFDGTDWREGLRGYTRARLETLAAHPNLVPLVLSRPATTAGNLHMMETPKPPAPARTAIPPPASSSPWRPCSPASPPPAASLEARPVRGVGAVALTAPTPSRRGCLPGIGLELGDLRRAGRAGDPEGELAQ</sequence>
<evidence type="ECO:0000256" key="4">
    <source>
        <dbReference type="PROSITE-ProRule" id="PRU00335"/>
    </source>
</evidence>
<dbReference type="Gene3D" id="1.10.357.10">
    <property type="entry name" value="Tetracycline Repressor, domain 2"/>
    <property type="match status" value="1"/>
</dbReference>
<dbReference type="RefSeq" id="WP_379513214.1">
    <property type="nucleotide sequence ID" value="NZ_JBHSPA010000010.1"/>
</dbReference>
<feature type="region of interest" description="Disordered" evidence="5">
    <location>
        <begin position="109"/>
        <end position="141"/>
    </location>
</feature>
<feature type="DNA-binding region" description="H-T-H motif" evidence="4">
    <location>
        <begin position="18"/>
        <end position="37"/>
    </location>
</feature>
<dbReference type="PANTHER" id="PTHR30055:SF151">
    <property type="entry name" value="TRANSCRIPTIONAL REGULATORY PROTEIN"/>
    <property type="match status" value="1"/>
</dbReference>
<feature type="domain" description="HTH tetR-type" evidence="6">
    <location>
        <begin position="1"/>
        <end position="55"/>
    </location>
</feature>
<dbReference type="PRINTS" id="PR00455">
    <property type="entry name" value="HTHTETR"/>
</dbReference>
<evidence type="ECO:0000313" key="7">
    <source>
        <dbReference type="EMBL" id="MFC5823607.1"/>
    </source>
</evidence>
<dbReference type="EMBL" id="JBHSPA010000010">
    <property type="protein sequence ID" value="MFC5823607.1"/>
    <property type="molecule type" value="Genomic_DNA"/>
</dbReference>
<dbReference type="Proteomes" id="UP001596058">
    <property type="component" value="Unassembled WGS sequence"/>
</dbReference>
<dbReference type="SUPFAM" id="SSF48498">
    <property type="entry name" value="Tetracyclin repressor-like, C-terminal domain"/>
    <property type="match status" value="1"/>
</dbReference>
<reference evidence="8" key="1">
    <citation type="journal article" date="2019" name="Int. J. Syst. Evol. Microbiol.">
        <title>The Global Catalogue of Microorganisms (GCM) 10K type strain sequencing project: providing services to taxonomists for standard genome sequencing and annotation.</title>
        <authorList>
            <consortium name="The Broad Institute Genomics Platform"/>
            <consortium name="The Broad Institute Genome Sequencing Center for Infectious Disease"/>
            <person name="Wu L."/>
            <person name="Ma J."/>
        </authorList>
    </citation>
    <scope>NUCLEOTIDE SEQUENCE [LARGE SCALE GENOMIC DNA]</scope>
    <source>
        <strain evidence="8">CCUG 53903</strain>
    </source>
</reference>
<name>A0ABW1CDX8_9ACTN</name>
<gene>
    <name evidence="7" type="ORF">ACFPZ3_07075</name>
</gene>
<keyword evidence="1" id="KW-0805">Transcription regulation</keyword>
<evidence type="ECO:0000256" key="2">
    <source>
        <dbReference type="ARBA" id="ARBA00023125"/>
    </source>
</evidence>
<dbReference type="InterPro" id="IPR009057">
    <property type="entry name" value="Homeodomain-like_sf"/>
</dbReference>